<protein>
    <submittedName>
        <fullName evidence="1">Uncharacterized protein</fullName>
    </submittedName>
</protein>
<evidence type="ECO:0000313" key="1">
    <source>
        <dbReference type="EMBL" id="MFC4535791.1"/>
    </source>
</evidence>
<keyword evidence="2" id="KW-1185">Reference proteome</keyword>
<proteinExistence type="predicted"/>
<accession>A0ABV9CRH2</accession>
<gene>
    <name evidence="1" type="ORF">ACFO60_33930</name>
</gene>
<sequence>MTTCMIDTDRRFTEFVVRSRPEPRATASSESGLLAALAEFDIRPGGPEMTFESPLDLGPDMIIEALDGSTPAYALPTYCG</sequence>
<evidence type="ECO:0000313" key="2">
    <source>
        <dbReference type="Proteomes" id="UP001596004"/>
    </source>
</evidence>
<name>A0ABV9CRH2_9ACTN</name>
<dbReference type="EMBL" id="JBHSFP010000035">
    <property type="protein sequence ID" value="MFC4535791.1"/>
    <property type="molecule type" value="Genomic_DNA"/>
</dbReference>
<dbReference type="Proteomes" id="UP001596004">
    <property type="component" value="Unassembled WGS sequence"/>
</dbReference>
<organism evidence="1 2">
    <name type="scientific">Sphaerisporangium dianthi</name>
    <dbReference type="NCBI Taxonomy" id="1436120"/>
    <lineage>
        <taxon>Bacteria</taxon>
        <taxon>Bacillati</taxon>
        <taxon>Actinomycetota</taxon>
        <taxon>Actinomycetes</taxon>
        <taxon>Streptosporangiales</taxon>
        <taxon>Streptosporangiaceae</taxon>
        <taxon>Sphaerisporangium</taxon>
    </lineage>
</organism>
<reference evidence="2" key="1">
    <citation type="journal article" date="2019" name="Int. J. Syst. Evol. Microbiol.">
        <title>The Global Catalogue of Microorganisms (GCM) 10K type strain sequencing project: providing services to taxonomists for standard genome sequencing and annotation.</title>
        <authorList>
            <consortium name="The Broad Institute Genomics Platform"/>
            <consortium name="The Broad Institute Genome Sequencing Center for Infectious Disease"/>
            <person name="Wu L."/>
            <person name="Ma J."/>
        </authorList>
    </citation>
    <scope>NUCLEOTIDE SEQUENCE [LARGE SCALE GENOMIC DNA]</scope>
    <source>
        <strain evidence="2">CGMCC 4.7132</strain>
    </source>
</reference>
<comment type="caution">
    <text evidence="1">The sequence shown here is derived from an EMBL/GenBank/DDBJ whole genome shotgun (WGS) entry which is preliminary data.</text>
</comment>
<dbReference type="RefSeq" id="WP_380849038.1">
    <property type="nucleotide sequence ID" value="NZ_JBHSFP010000035.1"/>
</dbReference>